<organism evidence="1">
    <name type="scientific">Ovis aries</name>
    <name type="common">Sheep</name>
    <dbReference type="NCBI Taxonomy" id="9940"/>
    <lineage>
        <taxon>Eukaryota</taxon>
        <taxon>Metazoa</taxon>
        <taxon>Chordata</taxon>
        <taxon>Craniata</taxon>
        <taxon>Vertebrata</taxon>
        <taxon>Euteleostomi</taxon>
        <taxon>Mammalia</taxon>
        <taxon>Eutheria</taxon>
        <taxon>Laurasiatheria</taxon>
        <taxon>Artiodactyla</taxon>
        <taxon>Ruminantia</taxon>
        <taxon>Pecora</taxon>
        <taxon>Bovidae</taxon>
        <taxon>Caprinae</taxon>
        <taxon>Ovis</taxon>
    </lineage>
</organism>
<protein>
    <submittedName>
        <fullName evidence="1">Uncharacterized protein</fullName>
    </submittedName>
</protein>
<reference evidence="1" key="2">
    <citation type="submission" date="2025-08" db="UniProtKB">
        <authorList>
            <consortium name="Ensembl"/>
        </authorList>
    </citation>
    <scope>IDENTIFICATION</scope>
</reference>
<proteinExistence type="predicted"/>
<name>A0AC11BMR3_SHEEP</name>
<accession>A0AC11BMR3</accession>
<gene>
    <name evidence="1" type="primary">LSM2</name>
</gene>
<reference evidence="1" key="3">
    <citation type="submission" date="2025-09" db="UniProtKB">
        <authorList>
            <consortium name="Ensembl"/>
        </authorList>
    </citation>
    <scope>IDENTIFICATION</scope>
</reference>
<sequence>MDFHKLPGSQSAIGSVFKVRANRAGSEFIVVERNKNLKGGEPAFSTQRAQLGPAPARWELAPPGGSRKAGSPAPLPALAFSSVLLGRLPLSRKPAVLCPPSLGALRCATPLRLRDPTPPHARARDPIPARPPAHSPRPAPSRSGGEQAPCICGTLHSVDQYLNIKLTDISVTDPEKYPHMLSVKNCFIRGSVVRYVQLPADEVDTQLLQDAARKEALQQKQ</sequence>
<dbReference type="Ensembl" id="ENSOART00020019380.2">
    <property type="protein sequence ID" value="ENSOARP00020016033.2"/>
    <property type="gene ID" value="ENSOARG00020012709.2"/>
</dbReference>
<reference evidence="1" key="1">
    <citation type="submission" date="2020-11" db="EMBL/GenBank/DDBJ databases">
        <authorList>
            <person name="Davenport K.M."/>
            <person name="Bickhart D.M."/>
            <person name="Smith T.P.L."/>
            <person name="Murdoch B.M."/>
            <person name="Rosen B.D."/>
        </authorList>
    </citation>
    <scope>NUCLEOTIDE SEQUENCE [LARGE SCALE GENOMIC DNA]</scope>
    <source>
        <strain evidence="1">OAR_USU_Benz2616</strain>
    </source>
</reference>
<evidence type="ECO:0000313" key="1">
    <source>
        <dbReference type="Ensembl" id="ENSOARP00020016033.2"/>
    </source>
</evidence>